<sequence>MSVPTAHSIAANGISTLETRNRSTRSHCREDRVPFTFSKGHESVSTTDNRTRSTSDTDVSGANEHAASEPPPDFLLCQGDGSYFCKLDEDAVLRRRRQWREKMGAVAQNGPHDIGKRPDLNFPSYDEAKLFASEPLKNSRLRHNDINCQSTFQHLRSIKEDAPMQLCSVEIDEHVRSGSARDNEKKMGLPISSTLEGWSPKNLLGENTKTLGQSIVALVEPFASCATVRPPDHPVAVASKVPSTINGEEASVGELTATTYERHIDRLRRQSTMNLQEALRSGQQNALKFFGFHDDVPDNRDSLGRTCSVSTKKEDYFSEYKGLK</sequence>
<reference evidence="2 3" key="1">
    <citation type="journal article" date="2015" name="Plant Cell">
        <title>Oil accumulation by the oleaginous diatom Fistulifera solaris as revealed by the genome and transcriptome.</title>
        <authorList>
            <person name="Tanaka T."/>
            <person name="Maeda Y."/>
            <person name="Veluchamy A."/>
            <person name="Tanaka M."/>
            <person name="Abida H."/>
            <person name="Marechal E."/>
            <person name="Bowler C."/>
            <person name="Muto M."/>
            <person name="Sunaga Y."/>
            <person name="Tanaka M."/>
            <person name="Yoshino T."/>
            <person name="Taniguchi T."/>
            <person name="Fukuda Y."/>
            <person name="Nemoto M."/>
            <person name="Matsumoto M."/>
            <person name="Wong P.S."/>
            <person name="Aburatani S."/>
            <person name="Fujibuchi W."/>
        </authorList>
    </citation>
    <scope>NUCLEOTIDE SEQUENCE [LARGE SCALE GENOMIC DNA]</scope>
    <source>
        <strain evidence="2 3">JPCC DA0580</strain>
    </source>
</reference>
<evidence type="ECO:0000256" key="1">
    <source>
        <dbReference type="SAM" id="MobiDB-lite"/>
    </source>
</evidence>
<dbReference type="AlphaFoldDB" id="A0A1Z5KPM2"/>
<gene>
    <name evidence="2" type="ORF">FisN_27Hh090</name>
</gene>
<feature type="region of interest" description="Disordered" evidence="1">
    <location>
        <begin position="1"/>
        <end position="72"/>
    </location>
</feature>
<dbReference type="InParanoid" id="A0A1Z5KPM2"/>
<protein>
    <submittedName>
        <fullName evidence="2">Uncharacterized protein</fullName>
    </submittedName>
</protein>
<proteinExistence type="predicted"/>
<dbReference type="Proteomes" id="UP000198406">
    <property type="component" value="Unassembled WGS sequence"/>
</dbReference>
<comment type="caution">
    <text evidence="2">The sequence shown here is derived from an EMBL/GenBank/DDBJ whole genome shotgun (WGS) entry which is preliminary data.</text>
</comment>
<evidence type="ECO:0000313" key="2">
    <source>
        <dbReference type="EMBL" id="GAX28260.1"/>
    </source>
</evidence>
<accession>A0A1Z5KPM2</accession>
<name>A0A1Z5KPM2_FISSO</name>
<evidence type="ECO:0000313" key="3">
    <source>
        <dbReference type="Proteomes" id="UP000198406"/>
    </source>
</evidence>
<organism evidence="2 3">
    <name type="scientific">Fistulifera solaris</name>
    <name type="common">Oleaginous diatom</name>
    <dbReference type="NCBI Taxonomy" id="1519565"/>
    <lineage>
        <taxon>Eukaryota</taxon>
        <taxon>Sar</taxon>
        <taxon>Stramenopiles</taxon>
        <taxon>Ochrophyta</taxon>
        <taxon>Bacillariophyta</taxon>
        <taxon>Bacillariophyceae</taxon>
        <taxon>Bacillariophycidae</taxon>
        <taxon>Naviculales</taxon>
        <taxon>Naviculaceae</taxon>
        <taxon>Fistulifera</taxon>
    </lineage>
</organism>
<dbReference type="EMBL" id="BDSP01000271">
    <property type="protein sequence ID" value="GAX28260.1"/>
    <property type="molecule type" value="Genomic_DNA"/>
</dbReference>
<keyword evidence="3" id="KW-1185">Reference proteome</keyword>